<protein>
    <submittedName>
        <fullName evidence="1">Uncharacterized protein</fullName>
    </submittedName>
</protein>
<dbReference type="EMBL" id="JAOL01000130">
    <property type="protein sequence ID" value="EUA89002.1"/>
    <property type="molecule type" value="Genomic_DNA"/>
</dbReference>
<dbReference type="Proteomes" id="UP000020681">
    <property type="component" value="Unassembled WGS sequence"/>
</dbReference>
<comment type="caution">
    <text evidence="1">The sequence shown here is derived from an EMBL/GenBank/DDBJ whole genome shotgun (WGS) entry which is preliminary data.</text>
</comment>
<sequence>MRLADIDVGSTVAAYAASNMLATARALPAAPADCAAAAANGTVAVRV</sequence>
<name>A0ABN0QW71_MYCUL</name>
<gene>
    <name evidence="1" type="ORF">I551_4521</name>
</gene>
<organism evidence="1 2">
    <name type="scientific">Mycobacterium ulcerans str. Harvey</name>
    <dbReference type="NCBI Taxonomy" id="1299332"/>
    <lineage>
        <taxon>Bacteria</taxon>
        <taxon>Bacillati</taxon>
        <taxon>Actinomycetota</taxon>
        <taxon>Actinomycetes</taxon>
        <taxon>Mycobacteriales</taxon>
        <taxon>Mycobacteriaceae</taxon>
        <taxon>Mycobacterium</taxon>
        <taxon>Mycobacterium ulcerans group</taxon>
    </lineage>
</organism>
<evidence type="ECO:0000313" key="1">
    <source>
        <dbReference type="EMBL" id="EUA89002.1"/>
    </source>
</evidence>
<reference evidence="1 2" key="1">
    <citation type="submission" date="2014-01" db="EMBL/GenBank/DDBJ databases">
        <authorList>
            <person name="Dobos K."/>
            <person name="Lenaerts A."/>
            <person name="Ordway D."/>
            <person name="DeGroote M.A."/>
            <person name="Parker T."/>
            <person name="Sizemore C."/>
            <person name="Tallon L.J."/>
            <person name="Sadzewicz L.K."/>
            <person name="Sengamalay N."/>
            <person name="Fraser C.M."/>
            <person name="Hine E."/>
            <person name="Shefchek K.A."/>
            <person name="Das S.P."/>
            <person name="Tettelin H."/>
        </authorList>
    </citation>
    <scope>NUCLEOTIDE SEQUENCE [LARGE SCALE GENOMIC DNA]</scope>
    <source>
        <strain evidence="1 2">Harvey</strain>
    </source>
</reference>
<keyword evidence="2" id="KW-1185">Reference proteome</keyword>
<proteinExistence type="predicted"/>
<evidence type="ECO:0000313" key="2">
    <source>
        <dbReference type="Proteomes" id="UP000020681"/>
    </source>
</evidence>
<accession>A0ABN0QW71</accession>